<feature type="compositionally biased region" description="Basic and acidic residues" evidence="1">
    <location>
        <begin position="293"/>
        <end position="304"/>
    </location>
</feature>
<dbReference type="Proteomes" id="UP000076837">
    <property type="component" value="Unassembled WGS sequence"/>
</dbReference>
<feature type="compositionally biased region" description="Basic residues" evidence="1">
    <location>
        <begin position="316"/>
        <end position="325"/>
    </location>
</feature>
<dbReference type="OrthoDB" id="3792236at2759"/>
<comment type="caution">
    <text evidence="2">The sequence shown here is derived from an EMBL/GenBank/DDBJ whole genome shotgun (WGS) entry which is preliminary data.</text>
</comment>
<gene>
    <name evidence="2" type="ORF">ST47_g7365</name>
</gene>
<feature type="region of interest" description="Disordered" evidence="1">
    <location>
        <begin position="407"/>
        <end position="434"/>
    </location>
</feature>
<reference evidence="2 3" key="1">
    <citation type="journal article" date="2016" name="Sci. Rep.">
        <title>Draft genome sequencing and secretome analysis of fungal phytopathogen Ascochyta rabiei provides insight into the necrotrophic effector repertoire.</title>
        <authorList>
            <person name="Verma S."/>
            <person name="Gazara R.K."/>
            <person name="Nizam S."/>
            <person name="Parween S."/>
            <person name="Chattopadhyay D."/>
            <person name="Verma P.K."/>
        </authorList>
    </citation>
    <scope>NUCLEOTIDE SEQUENCE [LARGE SCALE GENOMIC DNA]</scope>
    <source>
        <strain evidence="2 3">ArDII</strain>
    </source>
</reference>
<feature type="compositionally biased region" description="Polar residues" evidence="1">
    <location>
        <begin position="326"/>
        <end position="338"/>
    </location>
</feature>
<keyword evidence="3" id="KW-1185">Reference proteome</keyword>
<feature type="compositionally biased region" description="Basic residues" evidence="1">
    <location>
        <begin position="215"/>
        <end position="225"/>
    </location>
</feature>
<evidence type="ECO:0000256" key="1">
    <source>
        <dbReference type="SAM" id="MobiDB-lite"/>
    </source>
</evidence>
<protein>
    <submittedName>
        <fullName evidence="2">Uncharacterized protein</fullName>
    </submittedName>
</protein>
<dbReference type="EMBL" id="JYNV01000244">
    <property type="protein sequence ID" value="KZM21455.1"/>
    <property type="molecule type" value="Genomic_DNA"/>
</dbReference>
<feature type="region of interest" description="Disordered" evidence="1">
    <location>
        <begin position="309"/>
        <end position="340"/>
    </location>
</feature>
<evidence type="ECO:0000313" key="2">
    <source>
        <dbReference type="EMBL" id="KZM21455.1"/>
    </source>
</evidence>
<accession>A0A163AXT5</accession>
<feature type="compositionally biased region" description="Polar residues" evidence="1">
    <location>
        <begin position="407"/>
        <end position="417"/>
    </location>
</feature>
<feature type="region of interest" description="Disordered" evidence="1">
    <location>
        <begin position="129"/>
        <end position="152"/>
    </location>
</feature>
<evidence type="ECO:0000313" key="3">
    <source>
        <dbReference type="Proteomes" id="UP000076837"/>
    </source>
</evidence>
<proteinExistence type="predicted"/>
<feature type="region of interest" description="Disordered" evidence="1">
    <location>
        <begin position="285"/>
        <end position="304"/>
    </location>
</feature>
<feature type="region of interest" description="Disordered" evidence="1">
    <location>
        <begin position="206"/>
        <end position="234"/>
    </location>
</feature>
<organism evidence="2 3">
    <name type="scientific">Didymella rabiei</name>
    <name type="common">Chickpea ascochyta blight fungus</name>
    <name type="synonym">Mycosphaerella rabiei</name>
    <dbReference type="NCBI Taxonomy" id="5454"/>
    <lineage>
        <taxon>Eukaryota</taxon>
        <taxon>Fungi</taxon>
        <taxon>Dikarya</taxon>
        <taxon>Ascomycota</taxon>
        <taxon>Pezizomycotina</taxon>
        <taxon>Dothideomycetes</taxon>
        <taxon>Pleosporomycetidae</taxon>
        <taxon>Pleosporales</taxon>
        <taxon>Pleosporineae</taxon>
        <taxon>Didymellaceae</taxon>
        <taxon>Ascochyta</taxon>
    </lineage>
</organism>
<name>A0A163AXT5_DIDRA</name>
<sequence length="711" mass="79540">MSNPALPLATPPFRLTRHKPTISRHTLDTIIDSSFTQSRPSSASTTSSFTTAFSSLEAGSPFRYYLPHISTSTSPFYTKSEAHACNLVPCTPGVRSEQAGRFYHYVPRGSTEERAVYGEAIERGTRVQSRTALQRDAAGEQKVPGAPKQLVSSDPLASGLGGATIPLENTAGADLACRSGDDEENGTVDNGSYTAGETLDTCASTPGIVGGEARKQRRKLTKGQHRKPETVAEMSKKAAEERVCARPPIVTAYDTFETELNHCLIILTLTHLKTPSLLDLMKAGSESRTLGEQPDRASIESLGKRSDCVAATASRHQSKTARTRSRSTQSGYESTRTYDTGRPARRAAYQQQSAALKFLYKKPTARPVSAKPDGSEEDDDDIIKWSMYPQVIGKRRSELVRARAQYMKSSRASTTPKGQIVTDRPTNHATRHEYRSHCCSVGSGLSYDSGYDTESIMDDRPVRACIYPQLKYCKVPGKMPAEPQQRDPVLLPDNTLSRHPSSHSLSSRIPWNNTYRPGGLPHDEYRILVRRQKMQRVREMLEAFFAHHGNRQGPRIWHGLKQAHRIRQTERRRVSKVNLAVRKAMKANLDLRSNGYELARYRHAGKIPYCELSDVDGVPLPPAMIDEFTRAFRDAQDDAYMLKLTPLPYGQPIQHTWVDERVRQAAACHRMDSGIVMEEPVERPQLVSRFSWDSDSDQEVRKRKRLTKVKR</sequence>
<dbReference type="AlphaFoldDB" id="A0A163AXT5"/>